<evidence type="ECO:0008006" key="6">
    <source>
        <dbReference type="Google" id="ProtNLM"/>
    </source>
</evidence>
<organism evidence="4 5">
    <name type="scientific">Porites evermanni</name>
    <dbReference type="NCBI Taxonomy" id="104178"/>
    <lineage>
        <taxon>Eukaryota</taxon>
        <taxon>Metazoa</taxon>
        <taxon>Cnidaria</taxon>
        <taxon>Anthozoa</taxon>
        <taxon>Hexacorallia</taxon>
        <taxon>Scleractinia</taxon>
        <taxon>Fungiina</taxon>
        <taxon>Poritidae</taxon>
        <taxon>Porites</taxon>
    </lineage>
</organism>
<proteinExistence type="inferred from homology"/>
<name>A0ABN8PNR2_9CNID</name>
<comment type="similarity">
    <text evidence="2">Belongs to the POMP/UMP1 family.</text>
</comment>
<dbReference type="Pfam" id="PF05348">
    <property type="entry name" value="UMP1"/>
    <property type="match status" value="1"/>
</dbReference>
<dbReference type="Proteomes" id="UP001159427">
    <property type="component" value="Unassembled WGS sequence"/>
</dbReference>
<dbReference type="InterPro" id="IPR008012">
    <property type="entry name" value="Ump1"/>
</dbReference>
<dbReference type="EMBL" id="CALNXI010000896">
    <property type="protein sequence ID" value="CAH3145709.1"/>
    <property type="molecule type" value="Genomic_DNA"/>
</dbReference>
<sequence length="288" mass="31703">MSYSEKTIEISLESLFQSSWFSGKHWTFSTNNSNNNGESSHESEEESTSYLQREDFVSDSSSVSYFGLSRGMDKVFSGVTRHSRNTKECVVKSASKVHSRLSPEVICLPSSSVSTVNSSFQESCQCRIVDAQPTAKLENVPATVNCTSCGIQSALPSKVQPATEVSSSVGNYGVPDHMRTGFSNVRSGLTSSHPLEATEKNFLQNQEMLDFKMLRNTQGLQAPLKLQMERSVASKIQRLPCLPSSMVALDTLMGTDESLGFEDFLNVHGDSEVMSDPHLTMEYKLGLH</sequence>
<accession>A0ABN8PNR2</accession>
<feature type="region of interest" description="Disordered" evidence="3">
    <location>
        <begin position="32"/>
        <end position="51"/>
    </location>
</feature>
<evidence type="ECO:0000256" key="1">
    <source>
        <dbReference type="ARBA" id="ARBA00023186"/>
    </source>
</evidence>
<evidence type="ECO:0000313" key="5">
    <source>
        <dbReference type="Proteomes" id="UP001159427"/>
    </source>
</evidence>
<evidence type="ECO:0000256" key="3">
    <source>
        <dbReference type="SAM" id="MobiDB-lite"/>
    </source>
</evidence>
<gene>
    <name evidence="4" type="ORF">PEVE_00043554</name>
</gene>
<protein>
    <recommendedName>
        <fullName evidence="6">Proteasome maturation protein</fullName>
    </recommendedName>
</protein>
<keyword evidence="5" id="KW-1185">Reference proteome</keyword>
<evidence type="ECO:0000256" key="2">
    <source>
        <dbReference type="ARBA" id="ARBA00043974"/>
    </source>
</evidence>
<evidence type="ECO:0000313" key="4">
    <source>
        <dbReference type="EMBL" id="CAH3145709.1"/>
    </source>
</evidence>
<comment type="caution">
    <text evidence="4">The sequence shown here is derived from an EMBL/GenBank/DDBJ whole genome shotgun (WGS) entry which is preliminary data.</text>
</comment>
<dbReference type="PANTHER" id="PTHR12828">
    <property type="entry name" value="PROTEASOME MATURATION PROTEIN UMP1"/>
    <property type="match status" value="1"/>
</dbReference>
<keyword evidence="1" id="KW-0143">Chaperone</keyword>
<reference evidence="4 5" key="1">
    <citation type="submission" date="2022-05" db="EMBL/GenBank/DDBJ databases">
        <authorList>
            <consortium name="Genoscope - CEA"/>
            <person name="William W."/>
        </authorList>
    </citation>
    <scope>NUCLEOTIDE SEQUENCE [LARGE SCALE GENOMIC DNA]</scope>
</reference>
<dbReference type="PANTHER" id="PTHR12828:SF3">
    <property type="entry name" value="PROTEASOME MATURATION PROTEIN"/>
    <property type="match status" value="1"/>
</dbReference>